<dbReference type="GO" id="GO:0006357">
    <property type="term" value="P:regulation of transcription by RNA polymerase II"/>
    <property type="evidence" value="ECO:0007669"/>
    <property type="project" value="TreeGrafter"/>
</dbReference>
<reference evidence="7" key="1">
    <citation type="submission" date="2021-02" db="EMBL/GenBank/DDBJ databases">
        <authorList>
            <person name="Nowell W R."/>
        </authorList>
    </citation>
    <scope>NUCLEOTIDE SEQUENCE</scope>
    <source>
        <strain evidence="7">Ploen Becks lab</strain>
    </source>
</reference>
<dbReference type="Proteomes" id="UP000663879">
    <property type="component" value="Unassembled WGS sequence"/>
</dbReference>
<comment type="similarity">
    <text evidence="2">Belongs to the NGG1 family.</text>
</comment>
<feature type="compositionally biased region" description="Polar residues" evidence="6">
    <location>
        <begin position="140"/>
        <end position="150"/>
    </location>
</feature>
<keyword evidence="8" id="KW-1185">Reference proteome</keyword>
<dbReference type="InterPro" id="IPR019340">
    <property type="entry name" value="Histone_AcTrfase_su3"/>
</dbReference>
<dbReference type="EMBL" id="CAJNOC010000395">
    <property type="protein sequence ID" value="CAF0755265.1"/>
    <property type="molecule type" value="Genomic_DNA"/>
</dbReference>
<dbReference type="GO" id="GO:0005634">
    <property type="term" value="C:nucleus"/>
    <property type="evidence" value="ECO:0007669"/>
    <property type="project" value="UniProtKB-SubCell"/>
</dbReference>
<evidence type="ECO:0000256" key="5">
    <source>
        <dbReference type="ARBA" id="ARBA00023242"/>
    </source>
</evidence>
<accession>A0A813PLQ7</accession>
<sequence length="470" mass="53527">MKGKNKEQTPGKGAALTVNSRQELSFPNVSPLDHVKLCPRFTSILNRPDGDGVGIEEMDSLQMEIESLLVSVMQRNRLLKIETMILDNDKIVDTILTPQPSTSATKANSFAAHSISSNNLHKEKGSNSLLKKNKSFAGKPSTNTNNQTIKESPPIVRNKIPDIFWQSVEPYCSDITPDDLKYLESQIEQSEKMMNSVPKIGPLGKHYSLQWAEEDLNYQVKEGARFPDLDSKSTPTNGLKRKASLSENHTPTNYFLKKHSLIEESIEKLNKNQQAESISYGPLTQRLISALFEQNLMTPFDNKLNDYLDRIGTPQSSYMSPKSMAKKFTFNFTSSNMEKKLKKTLIEQGILDADDNDKMDIMSDDNSNQSQEDISKDDEVAQEILNVHNELKIVSKQCKERLEELLKIAKENFSKQEIKKNISKMDTEIIDQFEKIKNCRLAKQALSKKDREQVQHLIKERESLREQLKQ</sequence>
<keyword evidence="5" id="KW-0539">Nucleus</keyword>
<keyword evidence="4" id="KW-0804">Transcription</keyword>
<organism evidence="7 8">
    <name type="scientific">Brachionus calyciflorus</name>
    <dbReference type="NCBI Taxonomy" id="104777"/>
    <lineage>
        <taxon>Eukaryota</taxon>
        <taxon>Metazoa</taxon>
        <taxon>Spiralia</taxon>
        <taxon>Gnathifera</taxon>
        <taxon>Rotifera</taxon>
        <taxon>Eurotatoria</taxon>
        <taxon>Monogononta</taxon>
        <taxon>Pseudotrocha</taxon>
        <taxon>Ploima</taxon>
        <taxon>Brachionidae</taxon>
        <taxon>Brachionus</taxon>
    </lineage>
</organism>
<evidence type="ECO:0000256" key="2">
    <source>
        <dbReference type="ARBA" id="ARBA00005330"/>
    </source>
</evidence>
<evidence type="ECO:0008006" key="9">
    <source>
        <dbReference type="Google" id="ProtNLM"/>
    </source>
</evidence>
<comment type="caution">
    <text evidence="7">The sequence shown here is derived from an EMBL/GenBank/DDBJ whole genome shotgun (WGS) entry which is preliminary data.</text>
</comment>
<keyword evidence="3" id="KW-0805">Transcription regulation</keyword>
<dbReference type="GO" id="GO:0003713">
    <property type="term" value="F:transcription coactivator activity"/>
    <property type="evidence" value="ECO:0007669"/>
    <property type="project" value="TreeGrafter"/>
</dbReference>
<dbReference type="OrthoDB" id="1232at2759"/>
<name>A0A813PLQ7_9BILA</name>
<evidence type="ECO:0000256" key="6">
    <source>
        <dbReference type="SAM" id="MobiDB-lite"/>
    </source>
</evidence>
<dbReference type="GO" id="GO:0000124">
    <property type="term" value="C:SAGA complex"/>
    <property type="evidence" value="ECO:0007669"/>
    <property type="project" value="TreeGrafter"/>
</dbReference>
<gene>
    <name evidence="7" type="ORF">OXX778_LOCUS4137</name>
</gene>
<dbReference type="Pfam" id="PF10198">
    <property type="entry name" value="Ada3"/>
    <property type="match status" value="1"/>
</dbReference>
<dbReference type="PANTHER" id="PTHR13556:SF2">
    <property type="entry name" value="TRANSCRIPTIONAL ADAPTER 3"/>
    <property type="match status" value="1"/>
</dbReference>
<comment type="subcellular location">
    <subcellularLocation>
        <location evidence="1">Nucleus</location>
    </subcellularLocation>
</comment>
<evidence type="ECO:0000256" key="4">
    <source>
        <dbReference type="ARBA" id="ARBA00023163"/>
    </source>
</evidence>
<evidence type="ECO:0000313" key="8">
    <source>
        <dbReference type="Proteomes" id="UP000663879"/>
    </source>
</evidence>
<protein>
    <recommendedName>
        <fullName evidence="9">Transcriptional adapter 3</fullName>
    </recommendedName>
</protein>
<feature type="region of interest" description="Disordered" evidence="6">
    <location>
        <begin position="131"/>
        <end position="153"/>
    </location>
</feature>
<proteinExistence type="inferred from homology"/>
<evidence type="ECO:0000256" key="1">
    <source>
        <dbReference type="ARBA" id="ARBA00004123"/>
    </source>
</evidence>
<dbReference type="AlphaFoldDB" id="A0A813PLQ7"/>
<dbReference type="PANTHER" id="PTHR13556">
    <property type="entry name" value="TRANSCRIPTIONAL ADAPTER 3-RELATED"/>
    <property type="match status" value="1"/>
</dbReference>
<evidence type="ECO:0000256" key="3">
    <source>
        <dbReference type="ARBA" id="ARBA00023015"/>
    </source>
</evidence>
<evidence type="ECO:0000313" key="7">
    <source>
        <dbReference type="EMBL" id="CAF0755265.1"/>
    </source>
</evidence>